<dbReference type="EMBL" id="VSRR010112742">
    <property type="protein sequence ID" value="MPC98134.1"/>
    <property type="molecule type" value="Genomic_DNA"/>
</dbReference>
<sequence length="115" mass="12538">MVPHSLSLPGLCGVFSSFRRSQQSINEARQPASHFPASQYHSHTCSLHLLTLHPFTTFLLHPSSLALPPPPSLYPSITTSSSSVSSNTIITTTFYTFSSLHAVSGLVLLHLQRHS</sequence>
<evidence type="ECO:0000313" key="2">
    <source>
        <dbReference type="Proteomes" id="UP000324222"/>
    </source>
</evidence>
<dbReference type="AlphaFoldDB" id="A0A5B7K0L3"/>
<accession>A0A5B7K0L3</accession>
<dbReference type="Proteomes" id="UP000324222">
    <property type="component" value="Unassembled WGS sequence"/>
</dbReference>
<evidence type="ECO:0000313" key="1">
    <source>
        <dbReference type="EMBL" id="MPC98134.1"/>
    </source>
</evidence>
<proteinExistence type="predicted"/>
<reference evidence="1 2" key="1">
    <citation type="submission" date="2019-05" db="EMBL/GenBank/DDBJ databases">
        <title>Another draft genome of Portunus trituberculatus and its Hox gene families provides insights of decapod evolution.</title>
        <authorList>
            <person name="Jeong J.-H."/>
            <person name="Song I."/>
            <person name="Kim S."/>
            <person name="Choi T."/>
            <person name="Kim D."/>
            <person name="Ryu S."/>
            <person name="Kim W."/>
        </authorList>
    </citation>
    <scope>NUCLEOTIDE SEQUENCE [LARGE SCALE GENOMIC DNA]</scope>
    <source>
        <tissue evidence="1">Muscle</tissue>
    </source>
</reference>
<gene>
    <name evidence="1" type="ORF">E2C01_093487</name>
</gene>
<organism evidence="1 2">
    <name type="scientific">Portunus trituberculatus</name>
    <name type="common">Swimming crab</name>
    <name type="synonym">Neptunus trituberculatus</name>
    <dbReference type="NCBI Taxonomy" id="210409"/>
    <lineage>
        <taxon>Eukaryota</taxon>
        <taxon>Metazoa</taxon>
        <taxon>Ecdysozoa</taxon>
        <taxon>Arthropoda</taxon>
        <taxon>Crustacea</taxon>
        <taxon>Multicrustacea</taxon>
        <taxon>Malacostraca</taxon>
        <taxon>Eumalacostraca</taxon>
        <taxon>Eucarida</taxon>
        <taxon>Decapoda</taxon>
        <taxon>Pleocyemata</taxon>
        <taxon>Brachyura</taxon>
        <taxon>Eubrachyura</taxon>
        <taxon>Portunoidea</taxon>
        <taxon>Portunidae</taxon>
        <taxon>Portuninae</taxon>
        <taxon>Portunus</taxon>
    </lineage>
</organism>
<comment type="caution">
    <text evidence="1">The sequence shown here is derived from an EMBL/GenBank/DDBJ whole genome shotgun (WGS) entry which is preliminary data.</text>
</comment>
<name>A0A5B7K0L3_PORTR</name>
<protein>
    <submittedName>
        <fullName evidence="1">Uncharacterized protein</fullName>
    </submittedName>
</protein>
<keyword evidence="2" id="KW-1185">Reference proteome</keyword>